<dbReference type="Proteomes" id="UP000241201">
    <property type="component" value="Unassembled WGS sequence"/>
</dbReference>
<comment type="caution">
    <text evidence="1">The sequence shown here is derived from an EMBL/GenBank/DDBJ whole genome shotgun (WGS) entry which is preliminary data.</text>
</comment>
<proteinExistence type="predicted"/>
<sequence>MKYIYLKGKTAVQMFNDDSKNSVPISRRYKRNLDSAYGEYLLS</sequence>
<gene>
    <name evidence="1" type="ORF">C7U55_07440</name>
</gene>
<accession>A0A2T3FXX5</accession>
<dbReference type="AlphaFoldDB" id="A0A2T3FXX5"/>
<dbReference type="EMBL" id="PYLP01000008">
    <property type="protein sequence ID" value="PST40154.1"/>
    <property type="molecule type" value="Genomic_DNA"/>
</dbReference>
<evidence type="ECO:0000313" key="2">
    <source>
        <dbReference type="Proteomes" id="UP000241201"/>
    </source>
</evidence>
<protein>
    <submittedName>
        <fullName evidence="1">Uncharacterized protein</fullName>
    </submittedName>
</protein>
<organism evidence="1 2">
    <name type="scientific">Faecalibacillus faecis</name>
    <dbReference type="NCBI Taxonomy" id="1982628"/>
    <lineage>
        <taxon>Bacteria</taxon>
        <taxon>Bacillati</taxon>
        <taxon>Bacillota</taxon>
        <taxon>Erysipelotrichia</taxon>
        <taxon>Erysipelotrichales</taxon>
        <taxon>Coprobacillaceae</taxon>
        <taxon>Faecalibacillus</taxon>
    </lineage>
</organism>
<reference evidence="2" key="1">
    <citation type="submission" date="2018-03" db="EMBL/GenBank/DDBJ databases">
        <title>Lachnoclostridium SNUG30370 gen.nov., sp.nov., isolated from human faeces.</title>
        <authorList>
            <person name="Seo B."/>
            <person name="Jeon K."/>
            <person name="Ko G."/>
        </authorList>
    </citation>
    <scope>NUCLEOTIDE SEQUENCE [LARGE SCALE GENOMIC DNA]</scope>
    <source>
        <strain evidence="2">SNUG30370</strain>
    </source>
</reference>
<keyword evidence="2" id="KW-1185">Reference proteome</keyword>
<name>A0A2T3FXX5_9FIRM</name>
<evidence type="ECO:0000313" key="1">
    <source>
        <dbReference type="EMBL" id="PST40154.1"/>
    </source>
</evidence>